<reference evidence="1" key="1">
    <citation type="submission" date="2018-02" db="EMBL/GenBank/DDBJ databases">
        <title>Rhizophora mucronata_Transcriptome.</title>
        <authorList>
            <person name="Meera S.P."/>
            <person name="Sreeshan A."/>
            <person name="Augustine A."/>
        </authorList>
    </citation>
    <scope>NUCLEOTIDE SEQUENCE</scope>
    <source>
        <tissue evidence="1">Leaf</tissue>
    </source>
</reference>
<evidence type="ECO:0000313" key="1">
    <source>
        <dbReference type="EMBL" id="MBW81477.1"/>
    </source>
</evidence>
<organism evidence="1">
    <name type="scientific">Rhizophora mucronata</name>
    <name type="common">Asiatic mangrove</name>
    <dbReference type="NCBI Taxonomy" id="61149"/>
    <lineage>
        <taxon>Eukaryota</taxon>
        <taxon>Viridiplantae</taxon>
        <taxon>Streptophyta</taxon>
        <taxon>Embryophyta</taxon>
        <taxon>Tracheophyta</taxon>
        <taxon>Spermatophyta</taxon>
        <taxon>Magnoliopsida</taxon>
        <taxon>eudicotyledons</taxon>
        <taxon>Gunneridae</taxon>
        <taxon>Pentapetalae</taxon>
        <taxon>rosids</taxon>
        <taxon>fabids</taxon>
        <taxon>Malpighiales</taxon>
        <taxon>Rhizophoraceae</taxon>
        <taxon>Rhizophora</taxon>
    </lineage>
</organism>
<name>A0A2P2IJV2_RHIMU</name>
<protein>
    <submittedName>
        <fullName evidence="1">Uncharacterized protein</fullName>
    </submittedName>
</protein>
<dbReference type="EMBL" id="GGEC01000994">
    <property type="protein sequence ID" value="MBW81477.1"/>
    <property type="molecule type" value="Transcribed_RNA"/>
</dbReference>
<accession>A0A2P2IJV2</accession>
<sequence>MVAVCFTGFSSSCYESN</sequence>
<proteinExistence type="predicted"/>
<dbReference type="AlphaFoldDB" id="A0A2P2IJV2"/>